<gene>
    <name evidence="3" type="ORF">LZG35_03170</name>
</gene>
<dbReference type="InterPro" id="IPR053853">
    <property type="entry name" value="FitA-like_RHH"/>
</dbReference>
<sequence length="80" mass="9110">MASITIRNLDDELKARLRLSAAEHGHSMEEEVRQILHRALEPGSDTGLGTRIRERFAAYDAEPPEFERRQDAPRDPGLDQ</sequence>
<comment type="caution">
    <text evidence="3">The sequence shown here is derived from an EMBL/GenBank/DDBJ whole genome shotgun (WGS) entry which is preliminary data.</text>
</comment>
<name>A0A9Q3W1M6_9GAMM</name>
<evidence type="ECO:0000256" key="1">
    <source>
        <dbReference type="SAM" id="MobiDB-lite"/>
    </source>
</evidence>
<keyword evidence="4" id="KW-1185">Reference proteome</keyword>
<dbReference type="InterPro" id="IPR010985">
    <property type="entry name" value="Ribbon_hlx_hlx"/>
</dbReference>
<dbReference type="Gene3D" id="1.10.1220.10">
    <property type="entry name" value="Met repressor-like"/>
    <property type="match status" value="1"/>
</dbReference>
<organism evidence="3 4">
    <name type="scientific">Alloalcanivorax xenomutans</name>
    <dbReference type="NCBI Taxonomy" id="1094342"/>
    <lineage>
        <taxon>Bacteria</taxon>
        <taxon>Pseudomonadati</taxon>
        <taxon>Pseudomonadota</taxon>
        <taxon>Gammaproteobacteria</taxon>
        <taxon>Oceanospirillales</taxon>
        <taxon>Alcanivoracaceae</taxon>
        <taxon>Alloalcanivorax</taxon>
    </lineage>
</organism>
<dbReference type="SUPFAM" id="SSF47598">
    <property type="entry name" value="Ribbon-helix-helix"/>
    <property type="match status" value="1"/>
</dbReference>
<feature type="region of interest" description="Disordered" evidence="1">
    <location>
        <begin position="57"/>
        <end position="80"/>
    </location>
</feature>
<dbReference type="EMBL" id="JAJVKT010000003">
    <property type="protein sequence ID" value="MCE7507626.1"/>
    <property type="molecule type" value="Genomic_DNA"/>
</dbReference>
<dbReference type="GeneID" id="94686346"/>
<protein>
    <submittedName>
        <fullName evidence="3">Plasmid stabilization protein</fullName>
    </submittedName>
</protein>
<dbReference type="Proteomes" id="UP001107961">
    <property type="component" value="Unassembled WGS sequence"/>
</dbReference>
<reference evidence="3" key="1">
    <citation type="submission" date="2022-01" db="EMBL/GenBank/DDBJ databases">
        <authorList>
            <person name="Karlyshev A.V."/>
            <person name="Jaspars M."/>
        </authorList>
    </citation>
    <scope>NUCLEOTIDE SEQUENCE</scope>
    <source>
        <strain evidence="3">AGSA3-2</strain>
    </source>
</reference>
<feature type="compositionally biased region" description="Basic and acidic residues" evidence="1">
    <location>
        <begin position="65"/>
        <end position="80"/>
    </location>
</feature>
<dbReference type="GO" id="GO:0006355">
    <property type="term" value="P:regulation of DNA-templated transcription"/>
    <property type="evidence" value="ECO:0007669"/>
    <property type="project" value="InterPro"/>
</dbReference>
<dbReference type="RefSeq" id="WP_022994194.1">
    <property type="nucleotide sequence ID" value="NZ_CBDDTQ010000001.1"/>
</dbReference>
<evidence type="ECO:0000313" key="4">
    <source>
        <dbReference type="Proteomes" id="UP001107961"/>
    </source>
</evidence>
<accession>A0A9Q3W1M6</accession>
<evidence type="ECO:0000313" key="3">
    <source>
        <dbReference type="EMBL" id="MCE7507626.1"/>
    </source>
</evidence>
<dbReference type="InterPro" id="IPR013321">
    <property type="entry name" value="Arc_rbn_hlx_hlx"/>
</dbReference>
<dbReference type="Pfam" id="PF22513">
    <property type="entry name" value="FitA-like_RHH"/>
    <property type="match status" value="1"/>
</dbReference>
<evidence type="ECO:0000259" key="2">
    <source>
        <dbReference type="Pfam" id="PF22513"/>
    </source>
</evidence>
<proteinExistence type="predicted"/>
<feature type="domain" description="Antitoxin FitA-like ribbon-helix-helix" evidence="2">
    <location>
        <begin position="2"/>
        <end position="40"/>
    </location>
</feature>
<dbReference type="AlphaFoldDB" id="A0A9Q3W1M6"/>